<reference evidence="1" key="1">
    <citation type="submission" date="2023-03" db="EMBL/GenBank/DDBJ databases">
        <title>Actinorhabdospora filicis NBRC 111898.</title>
        <authorList>
            <person name="Ichikawa N."/>
            <person name="Sato H."/>
            <person name="Tonouchi N."/>
        </authorList>
    </citation>
    <scope>NUCLEOTIDE SEQUENCE</scope>
    <source>
        <strain evidence="1">NBRC 111898</strain>
    </source>
</reference>
<dbReference type="EMBL" id="BSTX01000001">
    <property type="protein sequence ID" value="GLZ77021.1"/>
    <property type="molecule type" value="Genomic_DNA"/>
</dbReference>
<dbReference type="Proteomes" id="UP001165079">
    <property type="component" value="Unassembled WGS sequence"/>
</dbReference>
<protein>
    <submittedName>
        <fullName evidence="1">Uncharacterized protein</fullName>
    </submittedName>
</protein>
<accession>A0A9W6SLZ0</accession>
<comment type="caution">
    <text evidence="1">The sequence shown here is derived from an EMBL/GenBank/DDBJ whole genome shotgun (WGS) entry which is preliminary data.</text>
</comment>
<evidence type="ECO:0000313" key="2">
    <source>
        <dbReference type="Proteomes" id="UP001165079"/>
    </source>
</evidence>
<dbReference type="RefSeq" id="WP_285662159.1">
    <property type="nucleotide sequence ID" value="NZ_BSTX01000001.1"/>
</dbReference>
<gene>
    <name evidence="1" type="ORF">Afil01_18280</name>
</gene>
<name>A0A9W6SLZ0_9ACTN</name>
<proteinExistence type="predicted"/>
<dbReference type="AlphaFoldDB" id="A0A9W6SLZ0"/>
<sequence length="177" mass="19914">MSLSELLDRATFSVTSPGRVLRLDATMRAVNLVLLADPAAIASRDLERELAAVLHSWILTRDRVFRQATARAREAAGLPEPPPDRGTSRMADAVSRLEAEGRSRHGWATVRWTGHDSFDVTIDAVRMRRAKGGELRHELLSAVYSAISDQREQYALLRRRTLGRVFAVRDELRGDRR</sequence>
<evidence type="ECO:0000313" key="1">
    <source>
        <dbReference type="EMBL" id="GLZ77021.1"/>
    </source>
</evidence>
<organism evidence="1 2">
    <name type="scientific">Actinorhabdospora filicis</name>
    <dbReference type="NCBI Taxonomy" id="1785913"/>
    <lineage>
        <taxon>Bacteria</taxon>
        <taxon>Bacillati</taxon>
        <taxon>Actinomycetota</taxon>
        <taxon>Actinomycetes</taxon>
        <taxon>Micromonosporales</taxon>
        <taxon>Micromonosporaceae</taxon>
        <taxon>Actinorhabdospora</taxon>
    </lineage>
</organism>
<keyword evidence="2" id="KW-1185">Reference proteome</keyword>